<evidence type="ECO:0000256" key="3">
    <source>
        <dbReference type="ARBA" id="ARBA00022723"/>
    </source>
</evidence>
<dbReference type="Proteomes" id="UP000431401">
    <property type="component" value="Unassembled WGS sequence"/>
</dbReference>
<name>A0A7K0DH59_9NOCA</name>
<dbReference type="Gene3D" id="1.10.630.10">
    <property type="entry name" value="Cytochrome P450"/>
    <property type="match status" value="1"/>
</dbReference>
<dbReference type="EC" id="1.14.-.-" evidence="8"/>
<dbReference type="AlphaFoldDB" id="A0A7K0DH59"/>
<dbReference type="PANTHER" id="PTHR46696:SF6">
    <property type="entry name" value="P450, PUTATIVE (EUROFUNG)-RELATED"/>
    <property type="match status" value="1"/>
</dbReference>
<keyword evidence="6" id="KW-0503">Monooxygenase</keyword>
<dbReference type="InterPro" id="IPR036396">
    <property type="entry name" value="Cyt_P450_sf"/>
</dbReference>
<keyword evidence="3" id="KW-0479">Metal-binding</keyword>
<sequence>MEGPHVSTDDAVYWDPYDPVLAQDPHPTFARLREEAPIYYNDKHDFHLISRFDDCDRALHDWRTFRSGRGNILELIKSGIELPPGTLIMEDPPSHDIHRKLLARMFTPRRIAALEPQVRRYCSAALDPLVGSDRFDLMAAVGTNLPMRVIGMLVGIPEADQVAFRQATDSALRTEPGEKADFRGGATLSNEAFNDYLDWRTEHPSDDIMTELLHAEFDDEHGCAGPSPGTRSSPTSRWWRVRATRPPGG</sequence>
<dbReference type="InterPro" id="IPR002397">
    <property type="entry name" value="Cyt_P450_B"/>
</dbReference>
<comment type="caution">
    <text evidence="8">The sequence shown here is derived from an EMBL/GenBank/DDBJ whole genome shotgun (WGS) entry which is preliminary data.</text>
</comment>
<proteinExistence type="inferred from homology"/>
<dbReference type="GO" id="GO:0016705">
    <property type="term" value="F:oxidoreductase activity, acting on paired donors, with incorporation or reduction of molecular oxygen"/>
    <property type="evidence" value="ECO:0007669"/>
    <property type="project" value="InterPro"/>
</dbReference>
<evidence type="ECO:0000256" key="6">
    <source>
        <dbReference type="ARBA" id="ARBA00023033"/>
    </source>
</evidence>
<evidence type="ECO:0000256" key="4">
    <source>
        <dbReference type="ARBA" id="ARBA00023002"/>
    </source>
</evidence>
<feature type="compositionally biased region" description="Low complexity" evidence="7">
    <location>
        <begin position="225"/>
        <end position="237"/>
    </location>
</feature>
<evidence type="ECO:0000256" key="5">
    <source>
        <dbReference type="ARBA" id="ARBA00023004"/>
    </source>
</evidence>
<keyword evidence="5" id="KW-0408">Iron</keyword>
<dbReference type="GO" id="GO:0005506">
    <property type="term" value="F:iron ion binding"/>
    <property type="evidence" value="ECO:0007669"/>
    <property type="project" value="InterPro"/>
</dbReference>
<keyword evidence="9" id="KW-1185">Reference proteome</keyword>
<keyword evidence="2" id="KW-0349">Heme</keyword>
<evidence type="ECO:0000313" key="8">
    <source>
        <dbReference type="EMBL" id="MQY25135.1"/>
    </source>
</evidence>
<dbReference type="EMBL" id="WEGI01000002">
    <property type="protein sequence ID" value="MQY25135.1"/>
    <property type="molecule type" value="Genomic_DNA"/>
</dbReference>
<organism evidence="8 9">
    <name type="scientific">Nocardia aurantia</name>
    <dbReference type="NCBI Taxonomy" id="2585199"/>
    <lineage>
        <taxon>Bacteria</taxon>
        <taxon>Bacillati</taxon>
        <taxon>Actinomycetota</taxon>
        <taxon>Actinomycetes</taxon>
        <taxon>Mycobacteriales</taxon>
        <taxon>Nocardiaceae</taxon>
        <taxon>Nocardia</taxon>
    </lineage>
</organism>
<feature type="region of interest" description="Disordered" evidence="7">
    <location>
        <begin position="220"/>
        <end position="249"/>
    </location>
</feature>
<dbReference type="GO" id="GO:0020037">
    <property type="term" value="F:heme binding"/>
    <property type="evidence" value="ECO:0007669"/>
    <property type="project" value="InterPro"/>
</dbReference>
<evidence type="ECO:0000256" key="2">
    <source>
        <dbReference type="ARBA" id="ARBA00022617"/>
    </source>
</evidence>
<accession>A0A7K0DH59</accession>
<dbReference type="GO" id="GO:0004497">
    <property type="term" value="F:monooxygenase activity"/>
    <property type="evidence" value="ECO:0007669"/>
    <property type="project" value="UniProtKB-KW"/>
</dbReference>
<protein>
    <submittedName>
        <fullName evidence="8">Putative cytochrome P450 123</fullName>
        <ecNumber evidence="8">1.14.-.-</ecNumber>
    </submittedName>
</protein>
<evidence type="ECO:0000256" key="7">
    <source>
        <dbReference type="SAM" id="MobiDB-lite"/>
    </source>
</evidence>
<reference evidence="8 9" key="1">
    <citation type="submission" date="2019-10" db="EMBL/GenBank/DDBJ databases">
        <title>Nocardia macrotermitis sp. nov. and Nocardia aurantia sp. nov., isolated from the gut of fungus growing-termite Macrotermes natalensis.</title>
        <authorList>
            <person name="Benndorf R."/>
            <person name="Schwitalla J."/>
            <person name="Martin K."/>
            <person name="De Beer W."/>
            <person name="Kaster A.-K."/>
            <person name="Vollmers J."/>
            <person name="Poulsen M."/>
            <person name="Beemelmanns C."/>
        </authorList>
    </citation>
    <scope>NUCLEOTIDE SEQUENCE [LARGE SCALE GENOMIC DNA]</scope>
    <source>
        <strain evidence="8 9">RB56</strain>
    </source>
</reference>
<dbReference type="PANTHER" id="PTHR46696">
    <property type="entry name" value="P450, PUTATIVE (EUROFUNG)-RELATED"/>
    <property type="match status" value="1"/>
</dbReference>
<evidence type="ECO:0000256" key="1">
    <source>
        <dbReference type="ARBA" id="ARBA00010617"/>
    </source>
</evidence>
<evidence type="ECO:0000313" key="9">
    <source>
        <dbReference type="Proteomes" id="UP000431401"/>
    </source>
</evidence>
<keyword evidence="4 8" id="KW-0560">Oxidoreductase</keyword>
<dbReference type="PRINTS" id="PR00359">
    <property type="entry name" value="BP450"/>
</dbReference>
<dbReference type="SUPFAM" id="SSF48264">
    <property type="entry name" value="Cytochrome P450"/>
    <property type="match status" value="1"/>
</dbReference>
<gene>
    <name evidence="8" type="ORF">NRB56_06910</name>
</gene>
<comment type="similarity">
    <text evidence="1">Belongs to the cytochrome P450 family.</text>
</comment>